<name>A0ABU3LH42_9FLAO</name>
<evidence type="ECO:0000256" key="2">
    <source>
        <dbReference type="SAM" id="SignalP"/>
    </source>
</evidence>
<proteinExistence type="predicted"/>
<feature type="compositionally biased region" description="Basic residues" evidence="1">
    <location>
        <begin position="333"/>
        <end position="342"/>
    </location>
</feature>
<protein>
    <recommendedName>
        <fullName evidence="5">Vitellogenin II</fullName>
    </recommendedName>
</protein>
<comment type="caution">
    <text evidence="3">The sequence shown here is derived from an EMBL/GenBank/DDBJ whole genome shotgun (WGS) entry which is preliminary data.</text>
</comment>
<dbReference type="EMBL" id="JAVTTO010000003">
    <property type="protein sequence ID" value="MDT7832509.1"/>
    <property type="molecule type" value="Genomic_DNA"/>
</dbReference>
<keyword evidence="2" id="KW-0732">Signal</keyword>
<feature type="signal peptide" evidence="2">
    <location>
        <begin position="1"/>
        <end position="32"/>
    </location>
</feature>
<evidence type="ECO:0008006" key="5">
    <source>
        <dbReference type="Google" id="ProtNLM"/>
    </source>
</evidence>
<feature type="chain" id="PRO_5046118206" description="Vitellogenin II" evidence="2">
    <location>
        <begin position="33"/>
        <end position="342"/>
    </location>
</feature>
<evidence type="ECO:0000256" key="1">
    <source>
        <dbReference type="SAM" id="MobiDB-lite"/>
    </source>
</evidence>
<evidence type="ECO:0000313" key="4">
    <source>
        <dbReference type="Proteomes" id="UP001257277"/>
    </source>
</evidence>
<organism evidence="3 4">
    <name type="scientific">Asprobacillus argus</name>
    <dbReference type="NCBI Taxonomy" id="3076534"/>
    <lineage>
        <taxon>Bacteria</taxon>
        <taxon>Pseudomonadati</taxon>
        <taxon>Bacteroidota</taxon>
        <taxon>Flavobacteriia</taxon>
        <taxon>Flavobacteriales</taxon>
        <taxon>Flavobacteriaceae</taxon>
        <taxon>Asprobacillus</taxon>
    </lineage>
</organism>
<dbReference type="PROSITE" id="PS51257">
    <property type="entry name" value="PROKAR_LIPOPROTEIN"/>
    <property type="match status" value="1"/>
</dbReference>
<feature type="compositionally biased region" description="Low complexity" evidence="1">
    <location>
        <begin position="311"/>
        <end position="332"/>
    </location>
</feature>
<evidence type="ECO:0000313" key="3">
    <source>
        <dbReference type="EMBL" id="MDT7832509.1"/>
    </source>
</evidence>
<reference evidence="3 4" key="1">
    <citation type="submission" date="2023-09" db="EMBL/GenBank/DDBJ databases">
        <title>Novel taxa isolated from Blanes Bay.</title>
        <authorList>
            <person name="Rey-Velasco X."/>
            <person name="Lucena T."/>
        </authorList>
    </citation>
    <scope>NUCLEOTIDE SEQUENCE [LARGE SCALE GENOMIC DNA]</scope>
    <source>
        <strain evidence="3 4">S356</strain>
    </source>
</reference>
<feature type="compositionally biased region" description="Basic residues" evidence="1">
    <location>
        <begin position="281"/>
        <end position="297"/>
    </location>
</feature>
<feature type="region of interest" description="Disordered" evidence="1">
    <location>
        <begin position="222"/>
        <end position="342"/>
    </location>
</feature>
<sequence>MRPNITLLKSTKFLVYTLLVSFLASCGTYKSAYDDGIYASKEKETGTKVVVVGSKEHKEHEENYFTSEVDRLDRVNGTDILTDIDSYTSLQDEDDLLVESDTLEYTENAGSWDSGSNATVIVVNNRGFYGDYWWNWRWNRWNRWNRWGYGWNAWGWNTYGFGGFYDIYWNQGFYGGFYDPFCPPYYRYYAPFRGSRYFNNGYFRYGRRGNYLASNTRRYNTSRRNFTANTRRGFSTRRSTSTIRRSNGVRTRTNSIRSNTRPRRSTYTKPRTRTRNTYTKPRTRTRTRNYTKPRTRTRSSYTKPRTRTRTRASAPSRTRSRSSSTRSSSRSRSTSRSRGKRG</sequence>
<gene>
    <name evidence="3" type="ORF">RQM59_08970</name>
</gene>
<feature type="compositionally biased region" description="Low complexity" evidence="1">
    <location>
        <begin position="222"/>
        <end position="259"/>
    </location>
</feature>
<keyword evidence="4" id="KW-1185">Reference proteome</keyword>
<dbReference type="Proteomes" id="UP001257277">
    <property type="component" value="Unassembled WGS sequence"/>
</dbReference>
<accession>A0ABU3LH42</accession>
<feature type="compositionally biased region" description="Basic residues" evidence="1">
    <location>
        <begin position="260"/>
        <end position="274"/>
    </location>
</feature>